<evidence type="ECO:0000259" key="12">
    <source>
        <dbReference type="PROSITE" id="PS50835"/>
    </source>
</evidence>
<evidence type="ECO:0000256" key="8">
    <source>
        <dbReference type="ARBA" id="ARBA00023180"/>
    </source>
</evidence>
<dbReference type="InterPro" id="IPR052065">
    <property type="entry name" value="Compl_asym_regulator"/>
</dbReference>
<dbReference type="Pfam" id="PF00090">
    <property type="entry name" value="TSP_1"/>
    <property type="match status" value="2"/>
</dbReference>
<keyword evidence="5 11" id="KW-0472">Membrane</keyword>
<dbReference type="SMART" id="SM00209">
    <property type="entry name" value="TSP1"/>
    <property type="match status" value="2"/>
</dbReference>
<accession>A0A9Q0M097</accession>
<gene>
    <name evidence="13" type="ORF">RDWZM_007861</name>
</gene>
<feature type="compositionally biased region" description="Low complexity" evidence="10">
    <location>
        <begin position="60"/>
        <end position="84"/>
    </location>
</feature>
<dbReference type="InterPro" id="IPR057755">
    <property type="entry name" value="UNC5A-D-like_N"/>
</dbReference>
<keyword evidence="9" id="KW-0393">Immunoglobulin domain</keyword>
<comment type="subcellular location">
    <subcellularLocation>
        <location evidence="1">Membrane</location>
        <topology evidence="1">Single-pass type I membrane protein</topology>
    </subcellularLocation>
</comment>
<dbReference type="PROSITE" id="PS50835">
    <property type="entry name" value="IG_LIKE"/>
    <property type="match status" value="1"/>
</dbReference>
<dbReference type="Pfam" id="PF25609">
    <property type="entry name" value="Unc5_NetrinR_N"/>
    <property type="match status" value="1"/>
</dbReference>
<feature type="compositionally biased region" description="Low complexity" evidence="10">
    <location>
        <begin position="781"/>
        <end position="797"/>
    </location>
</feature>
<dbReference type="FunFam" id="2.20.100.10:FF:000001">
    <property type="entry name" value="semaphorin-5A isoform X1"/>
    <property type="match status" value="1"/>
</dbReference>
<keyword evidence="4" id="KW-0677">Repeat</keyword>
<keyword evidence="7" id="KW-0675">Receptor</keyword>
<keyword evidence="14" id="KW-1185">Reference proteome</keyword>
<reference evidence="13" key="1">
    <citation type="submission" date="2022-12" db="EMBL/GenBank/DDBJ databases">
        <title>Genome assemblies of Blomia tropicalis.</title>
        <authorList>
            <person name="Cui Y."/>
        </authorList>
    </citation>
    <scope>NUCLEOTIDE SEQUENCE</scope>
    <source>
        <tissue evidence="13">Adult mites</tissue>
    </source>
</reference>
<comment type="similarity">
    <text evidence="2">Belongs to the unc-5 family.</text>
</comment>
<feature type="compositionally biased region" description="Low complexity" evidence="10">
    <location>
        <begin position="679"/>
        <end position="690"/>
    </location>
</feature>
<dbReference type="InterPro" id="IPR036179">
    <property type="entry name" value="Ig-like_dom_sf"/>
</dbReference>
<keyword evidence="11" id="KW-1133">Transmembrane helix</keyword>
<dbReference type="PANTHER" id="PTHR22906:SF21">
    <property type="entry name" value="SEMA DOMAIN-CONTAINING PROTEIN"/>
    <property type="match status" value="1"/>
</dbReference>
<evidence type="ECO:0000313" key="13">
    <source>
        <dbReference type="EMBL" id="KAJ6216704.1"/>
    </source>
</evidence>
<dbReference type="InterPro" id="IPR013783">
    <property type="entry name" value="Ig-like_fold"/>
</dbReference>
<keyword evidence="8" id="KW-0325">Glycoprotein</keyword>
<dbReference type="SMART" id="SM00409">
    <property type="entry name" value="IG"/>
    <property type="match status" value="1"/>
</dbReference>
<dbReference type="PANTHER" id="PTHR22906">
    <property type="entry name" value="PROPERDIN"/>
    <property type="match status" value="1"/>
</dbReference>
<dbReference type="Gene3D" id="1.10.533.10">
    <property type="entry name" value="Death Domain, Fas"/>
    <property type="match status" value="1"/>
</dbReference>
<dbReference type="Gene3D" id="2.20.100.10">
    <property type="entry name" value="Thrombospondin type-1 (TSP1) repeat"/>
    <property type="match status" value="2"/>
</dbReference>
<evidence type="ECO:0000256" key="2">
    <source>
        <dbReference type="ARBA" id="ARBA00009844"/>
    </source>
</evidence>
<dbReference type="Gene3D" id="2.60.40.10">
    <property type="entry name" value="Immunoglobulins"/>
    <property type="match status" value="2"/>
</dbReference>
<evidence type="ECO:0000256" key="4">
    <source>
        <dbReference type="ARBA" id="ARBA00022737"/>
    </source>
</evidence>
<feature type="domain" description="Ig-like" evidence="12">
    <location>
        <begin position="245"/>
        <end position="401"/>
    </location>
</feature>
<dbReference type="InterPro" id="IPR003599">
    <property type="entry name" value="Ig_sub"/>
</dbReference>
<sequence length="1527" mass="170205">MDALKVVFSSQKQQTSEYSLKTNSFDHHPHQQQHQQHQAINNHTVDLYNNGKYEPNRDTSLLPLLPSESESHLSSSSSSSSSSLIPFHHDQSGGILGDPQLLPKNLDGSPIDLTNLNPKGLKFEEEPADSYIVRSKSAILRCKTLNALNAWFTCNSGDERKIQSNQKINNYVDPEKGIRMIEIDLEVTRTDVEEHTHSGYTNPFQCWCTAYGGQHQIMSRKASVSFSYLRKHFYHEPISKSVPIGSNQITFDCLPPDGEPKPTVFWMRNDVIIAETRSPTSGNDARQIGFQQSTKSVKNMKKFDRLKTRKQRRSTDSNVIIAPAIPDGATQHPEGVESFADPYESDGGDLLPLNFDDPLPNSIAANYFMLHDYSLVIRQVTALDNANFTCGVRNQAGVRFSSPALLNVFVNGEWSNWGSWSECLLPNSIMCGRGSKKRVRHCSNPTPVNSGQFCTGDPVQVAECIVPCATVEGTYWSAWSQWSPCSHECTQVRRRVCNNPSPEIGANDCFGPDYMVKNCTGGLCRKLFDPNHSIHPNMYPSNTLPIGPSPVQPAPANNAYTNEQIYFAIIFLLTLIIVLCAMYIGLKFVNRRRHRGAKSGFHSATNGWGDMIQLERGPIGSGTVPNEEDAQAMLLLLQQQQGHCAVPANVQLPMSGPMSSRYQNRTQSQPSQKRSAQFGTNSSTSSTSSSGGAGEKYQLISRLKHNIVNSNKPNLLLDHLVMRSIESGHHPPPLPTIPSVNSLNSYATGHSSMNKYEEPIFPNQIGIRSPHLSNSKPAILQQQQQQQQQLSPYLNGKPPLPPPIQPTSALSNTSGSNNTATISTNTTNTSESENNESEPDYAEPMINYGELSTPPIHGNGIGSNGNCGPRPPSIPPPITCSTPLLTRSGNHLHGMHAFNNNNNNNNNNTIADDITFGKHEKFIKLTRDILERGHYSIMPNLGVGIYLTPGLIDYDHHHGTSSSLSSSTTSSSYSHSTLDLYLRYGIDTGPISNSTMPNNLHYCSLSSIVTVAFSRSPGTGPPPGIGSKLLNRPFVLCFKHCIAVRGNSIANLAKMLSNKNLTILWQDMADPHSQWIEVVRYGSENINTACYLEIDANNVYLITKLVGRYMLCLNMDVVPSTPFNHQSTMLANDFSKLINFSMTIEQFSNTEHLVKVYCYDDLPCSTLSLRNELSPSVGGGSNSIGSVRLRVGKNTVNSALRLSARGGPICFELKPPDSSRHRIKGMRRVEIPLNHIWYSINGTNVSSTTNMLIHCSFVVMNNHTIIRECTRKQCSNNEGIYENDNDDDNNDEPILVDDIDSDSDELVTEDDPESIVDDRPIRYINNNRASKHNRLQQNHQKRSNHHTNNMPMDHYHENENDLNYEVKIWQQPIKTTTNVSNGIVPISNIVLLNNSTTNRLCQPSNTASYYVERSIRHLFNETDRRIRTQLIEQLDQPRSDELDWRSFSSAAGFDHYMPFFATQPSPSTSIMELWEAKVLQQLTMKSTGNQMTIEMAEMKDIFYSKLVHLLQTIQRTDLIEIILSNQC</sequence>
<dbReference type="OMA" id="FWMRNDV"/>
<evidence type="ECO:0000256" key="9">
    <source>
        <dbReference type="ARBA" id="ARBA00023319"/>
    </source>
</evidence>
<dbReference type="InterPro" id="IPR007110">
    <property type="entry name" value="Ig-like_dom"/>
</dbReference>
<evidence type="ECO:0000256" key="1">
    <source>
        <dbReference type="ARBA" id="ARBA00004479"/>
    </source>
</evidence>
<feature type="compositionally biased region" description="Basic residues" evidence="10">
    <location>
        <begin position="1329"/>
        <end position="1345"/>
    </location>
</feature>
<dbReference type="SUPFAM" id="SSF47986">
    <property type="entry name" value="DEATH domain"/>
    <property type="match status" value="1"/>
</dbReference>
<evidence type="ECO:0000256" key="3">
    <source>
        <dbReference type="ARBA" id="ARBA00022473"/>
    </source>
</evidence>
<feature type="compositionally biased region" description="Low complexity" evidence="10">
    <location>
        <begin position="806"/>
        <end position="832"/>
    </location>
</feature>
<feature type="region of interest" description="Disordered" evidence="10">
    <location>
        <begin position="655"/>
        <end position="693"/>
    </location>
</feature>
<dbReference type="SUPFAM" id="SSF48726">
    <property type="entry name" value="Immunoglobulin"/>
    <property type="match status" value="1"/>
</dbReference>
<dbReference type="InterPro" id="IPR036383">
    <property type="entry name" value="TSP1_rpt_sf"/>
</dbReference>
<feature type="region of interest" description="Disordered" evidence="10">
    <location>
        <begin position="47"/>
        <end position="90"/>
    </location>
</feature>
<keyword evidence="3" id="KW-0217">Developmental protein</keyword>
<evidence type="ECO:0000256" key="6">
    <source>
        <dbReference type="ARBA" id="ARBA00023157"/>
    </source>
</evidence>
<proteinExistence type="inferred from homology"/>
<keyword evidence="6" id="KW-1015">Disulfide bond</keyword>
<feature type="region of interest" description="Disordered" evidence="10">
    <location>
        <begin position="1280"/>
        <end position="1354"/>
    </location>
</feature>
<organism evidence="13 14">
    <name type="scientific">Blomia tropicalis</name>
    <name type="common">Mite</name>
    <dbReference type="NCBI Taxonomy" id="40697"/>
    <lineage>
        <taxon>Eukaryota</taxon>
        <taxon>Metazoa</taxon>
        <taxon>Ecdysozoa</taxon>
        <taxon>Arthropoda</taxon>
        <taxon>Chelicerata</taxon>
        <taxon>Arachnida</taxon>
        <taxon>Acari</taxon>
        <taxon>Acariformes</taxon>
        <taxon>Sarcoptiformes</taxon>
        <taxon>Astigmata</taxon>
        <taxon>Glycyphagoidea</taxon>
        <taxon>Echimyopodidae</taxon>
        <taxon>Blomia</taxon>
    </lineage>
</organism>
<feature type="compositionally biased region" description="Polar residues" evidence="10">
    <location>
        <begin position="657"/>
        <end position="678"/>
    </location>
</feature>
<evidence type="ECO:0000256" key="5">
    <source>
        <dbReference type="ARBA" id="ARBA00023136"/>
    </source>
</evidence>
<evidence type="ECO:0000256" key="11">
    <source>
        <dbReference type="SAM" id="Phobius"/>
    </source>
</evidence>
<keyword evidence="11" id="KW-0812">Transmembrane</keyword>
<comment type="caution">
    <text evidence="13">The sequence shown here is derived from an EMBL/GenBank/DDBJ whole genome shotgun (WGS) entry which is preliminary data.</text>
</comment>
<dbReference type="Proteomes" id="UP001142055">
    <property type="component" value="Chromosome 3"/>
</dbReference>
<dbReference type="SUPFAM" id="SSF82895">
    <property type="entry name" value="TSP-1 type 1 repeat"/>
    <property type="match status" value="2"/>
</dbReference>
<protein>
    <recommendedName>
        <fullName evidence="12">Ig-like domain-containing protein</fullName>
    </recommendedName>
</protein>
<name>A0A9Q0M097_BLOTA</name>
<dbReference type="EMBL" id="JAPWDV010000003">
    <property type="protein sequence ID" value="KAJ6216704.1"/>
    <property type="molecule type" value="Genomic_DNA"/>
</dbReference>
<feature type="compositionally biased region" description="Acidic residues" evidence="10">
    <location>
        <begin position="1281"/>
        <end position="1315"/>
    </location>
</feature>
<feature type="region of interest" description="Disordered" evidence="10">
    <location>
        <begin position="765"/>
        <end position="842"/>
    </location>
</feature>
<evidence type="ECO:0000256" key="7">
    <source>
        <dbReference type="ARBA" id="ARBA00023170"/>
    </source>
</evidence>
<evidence type="ECO:0000256" key="10">
    <source>
        <dbReference type="SAM" id="MobiDB-lite"/>
    </source>
</evidence>
<evidence type="ECO:0000313" key="14">
    <source>
        <dbReference type="Proteomes" id="UP001142055"/>
    </source>
</evidence>
<feature type="transmembrane region" description="Helical" evidence="11">
    <location>
        <begin position="565"/>
        <end position="586"/>
    </location>
</feature>
<dbReference type="InterPro" id="IPR011029">
    <property type="entry name" value="DEATH-like_dom_sf"/>
</dbReference>
<dbReference type="PROSITE" id="PS50092">
    <property type="entry name" value="TSP1"/>
    <property type="match status" value="2"/>
</dbReference>
<dbReference type="InterPro" id="IPR000884">
    <property type="entry name" value="TSP1_rpt"/>
</dbReference>